<dbReference type="PANTHER" id="PTHR43606:SF2">
    <property type="entry name" value="ALKALINE PHOSPHATASE FAMILY PROTEIN (AFU_ORTHOLOGUE AFUA_5G03860)"/>
    <property type="match status" value="1"/>
</dbReference>
<dbReference type="PANTHER" id="PTHR43606">
    <property type="entry name" value="PHOSPHATASE, PUTATIVE (AFU_ORTHOLOGUE AFUA_6G08710)-RELATED"/>
    <property type="match status" value="1"/>
</dbReference>
<comment type="caution">
    <text evidence="2">The sequence shown here is derived from an EMBL/GenBank/DDBJ whole genome shotgun (WGS) entry which is preliminary data.</text>
</comment>
<evidence type="ECO:0000259" key="1">
    <source>
        <dbReference type="Pfam" id="PF09423"/>
    </source>
</evidence>
<reference evidence="2 3" key="1">
    <citation type="submission" date="2018-10" db="EMBL/GenBank/DDBJ databases">
        <title>Fifty Aureobasidium pullulans genomes reveal a recombining polyextremotolerant generalist.</title>
        <authorList>
            <person name="Gostincar C."/>
            <person name="Turk M."/>
            <person name="Zajc J."/>
            <person name="Gunde-Cimerman N."/>
        </authorList>
    </citation>
    <scope>NUCLEOTIDE SEQUENCE [LARGE SCALE GENOMIC DNA]</scope>
    <source>
        <strain evidence="2 3">EXF-1645</strain>
    </source>
</reference>
<gene>
    <name evidence="2" type="ORF">D6C78_03503</name>
</gene>
<name>A0A4T0BWS9_AURPU</name>
<protein>
    <submittedName>
        <fullName evidence="2">Metallo-dependent phosphatase</fullName>
    </submittedName>
</protein>
<dbReference type="SUPFAM" id="SSF56300">
    <property type="entry name" value="Metallo-dependent phosphatases"/>
    <property type="match status" value="1"/>
</dbReference>
<dbReference type="Pfam" id="PF09423">
    <property type="entry name" value="PhoD"/>
    <property type="match status" value="1"/>
</dbReference>
<dbReference type="EMBL" id="QZBZ01000051">
    <property type="protein sequence ID" value="TIA39153.1"/>
    <property type="molecule type" value="Genomic_DNA"/>
</dbReference>
<dbReference type="InterPro" id="IPR029052">
    <property type="entry name" value="Metallo-depent_PP-like"/>
</dbReference>
<organism evidence="2 3">
    <name type="scientific">Aureobasidium pullulans</name>
    <name type="common">Black yeast</name>
    <name type="synonym">Pullularia pullulans</name>
    <dbReference type="NCBI Taxonomy" id="5580"/>
    <lineage>
        <taxon>Eukaryota</taxon>
        <taxon>Fungi</taxon>
        <taxon>Dikarya</taxon>
        <taxon>Ascomycota</taxon>
        <taxon>Pezizomycotina</taxon>
        <taxon>Dothideomycetes</taxon>
        <taxon>Dothideomycetidae</taxon>
        <taxon>Dothideales</taxon>
        <taxon>Saccotheciaceae</taxon>
        <taxon>Aureobasidium</taxon>
    </lineage>
</organism>
<dbReference type="Proteomes" id="UP000308724">
    <property type="component" value="Unassembled WGS sequence"/>
</dbReference>
<dbReference type="InterPro" id="IPR018946">
    <property type="entry name" value="PhoD-like_MPP"/>
</dbReference>
<evidence type="ECO:0000313" key="2">
    <source>
        <dbReference type="EMBL" id="TIA39153.1"/>
    </source>
</evidence>
<feature type="domain" description="PhoD-like phosphatase metallophosphatase" evidence="1">
    <location>
        <begin position="295"/>
        <end position="578"/>
    </location>
</feature>
<dbReference type="InterPro" id="IPR052900">
    <property type="entry name" value="Phospholipid_Metab_Enz"/>
</dbReference>
<dbReference type="InterPro" id="IPR038607">
    <property type="entry name" value="PhoD-like_sf"/>
</dbReference>
<accession>A0A4T0BWS9</accession>
<evidence type="ECO:0000313" key="3">
    <source>
        <dbReference type="Proteomes" id="UP000308724"/>
    </source>
</evidence>
<sequence>MSLFSIANTATVVSSTILRMAAYVFLRWIPGHHAPPVVLTAFAIYATSFFYQFTHTSPYRVVSDELDIITRDTIDRDDSDDELLVDSETDEPLQEIDVQETIVLEEKDPKILQSLVTGLPSPSSLFWSIVTFLTNAALLAMVADMVYRAPLFHPSHNLSFVRVGHVSEHGAKLLVREPRTSEHPLRLSYRYAGESPDDGTRDHDASWKHPQNAINVDESTDYTGIFQLTGLRPDTTYQYTASNNHTGFFVTAPRVGRTAPRNNDVFTFLHSSCIKPRFPYSPFYHPLDIPGFKHLASLLPSLKAQFMIFMGDFIYADVPKRFGTDAESYRREYRQVYSSPQWESVSSEAKLPWIHVLDDHEIANDWDKNTTGVYEAAVDPWHHYQAAVNPDPVRAGATYFKFDQGPASFFMIDTRRYRQPFDGTDGSYNSTQAETGYKKSMLGDQQLRDLLDWLAAPVPSGVRWKVVITSIPFTKNWRFGSEDTWGGYLGERQIILEAMWDVGLRGGVGVVVLSGDRHEFAATSFPPPTEGKVTGLDTMSGKLSTKNWPVSATVHEFSVSPLSMFYLPVRTYKQTDNDDVCVKYMPDGNSKFGALSISTPPTSDQSELKYRLFIDGKEAWSHKILTPPMTHGSGRGKDALWG</sequence>
<dbReference type="Gene3D" id="3.60.21.70">
    <property type="entry name" value="PhoD-like phosphatase"/>
    <property type="match status" value="1"/>
</dbReference>
<proteinExistence type="predicted"/>
<dbReference type="AlphaFoldDB" id="A0A4T0BWS9"/>